<dbReference type="EMBL" id="JBHTAT010000008">
    <property type="protein sequence ID" value="MFC7257522.1"/>
    <property type="molecule type" value="Genomic_DNA"/>
</dbReference>
<reference evidence="2 3" key="1">
    <citation type="journal article" date="2019" name="Int. J. Syst. Evol. Microbiol.">
        <title>The Global Catalogue of Microorganisms (GCM) 10K type strain sequencing project: providing services to taxonomists for standard genome sequencing and annotation.</title>
        <authorList>
            <consortium name="The Broad Institute Genomics Platform"/>
            <consortium name="The Broad Institute Genome Sequencing Center for Infectious Disease"/>
            <person name="Wu L."/>
            <person name="Ma J."/>
        </authorList>
    </citation>
    <scope>NUCLEOTIDE SEQUENCE [LARGE SCALE GENOMIC DNA]</scope>
    <source>
        <strain evidence="2 3">GX21</strain>
    </source>
</reference>
<name>A0ABD6A4N0_9EURY</name>
<dbReference type="RefSeq" id="WP_379707305.1">
    <property type="nucleotide sequence ID" value="NZ_JBHTAT010000008.1"/>
</dbReference>
<sequence length="84" mass="9632">MQGSTKVPNAVPTTNRPPPEKAIRTLDGIRYGFPATPSSQNQQDEAEHGVRPRRKVQHRTEINRSEDERRERMLTEGDPVLDRK</sequence>
<feature type="region of interest" description="Disordered" evidence="1">
    <location>
        <begin position="1"/>
        <end position="84"/>
    </location>
</feature>
<protein>
    <submittedName>
        <fullName evidence="2">Uncharacterized protein</fullName>
    </submittedName>
</protein>
<dbReference type="Proteomes" id="UP001596434">
    <property type="component" value="Unassembled WGS sequence"/>
</dbReference>
<gene>
    <name evidence="2" type="ORF">ACFQKE_19920</name>
</gene>
<comment type="caution">
    <text evidence="2">The sequence shown here is derived from an EMBL/GenBank/DDBJ whole genome shotgun (WGS) entry which is preliminary data.</text>
</comment>
<feature type="compositionally biased region" description="Polar residues" evidence="1">
    <location>
        <begin position="1"/>
        <end position="14"/>
    </location>
</feature>
<evidence type="ECO:0000256" key="1">
    <source>
        <dbReference type="SAM" id="MobiDB-lite"/>
    </source>
</evidence>
<feature type="compositionally biased region" description="Basic and acidic residues" evidence="1">
    <location>
        <begin position="58"/>
        <end position="84"/>
    </location>
</feature>
<keyword evidence="3" id="KW-1185">Reference proteome</keyword>
<organism evidence="2 3">
    <name type="scientific">Haloplanus litoreus</name>
    <dbReference type="NCBI Taxonomy" id="767515"/>
    <lineage>
        <taxon>Archaea</taxon>
        <taxon>Methanobacteriati</taxon>
        <taxon>Methanobacteriota</taxon>
        <taxon>Stenosarchaea group</taxon>
        <taxon>Halobacteria</taxon>
        <taxon>Halobacteriales</taxon>
        <taxon>Haloferacaceae</taxon>
        <taxon>Haloplanus</taxon>
    </lineage>
</organism>
<proteinExistence type="predicted"/>
<accession>A0ABD6A4N0</accession>
<evidence type="ECO:0000313" key="2">
    <source>
        <dbReference type="EMBL" id="MFC7257522.1"/>
    </source>
</evidence>
<dbReference type="AlphaFoldDB" id="A0ABD6A4N0"/>
<evidence type="ECO:0000313" key="3">
    <source>
        <dbReference type="Proteomes" id="UP001596434"/>
    </source>
</evidence>